<dbReference type="RefSeq" id="WP_311511194.1">
    <property type="nucleotide sequence ID" value="NZ_JAVREP010000004.1"/>
</dbReference>
<gene>
    <name evidence="1" type="ORF">RM479_08640</name>
</gene>
<evidence type="ECO:0000313" key="2">
    <source>
        <dbReference type="Proteomes" id="UP001183390"/>
    </source>
</evidence>
<dbReference type="Proteomes" id="UP001183390">
    <property type="component" value="Unassembled WGS sequence"/>
</dbReference>
<organism evidence="1 2">
    <name type="scientific">Nocardiopsis lambiniae</name>
    <dbReference type="NCBI Taxonomy" id="3075539"/>
    <lineage>
        <taxon>Bacteria</taxon>
        <taxon>Bacillati</taxon>
        <taxon>Actinomycetota</taxon>
        <taxon>Actinomycetes</taxon>
        <taxon>Streptosporangiales</taxon>
        <taxon>Nocardiopsidaceae</taxon>
        <taxon>Nocardiopsis</taxon>
    </lineage>
</organism>
<dbReference type="InterPro" id="IPR016130">
    <property type="entry name" value="Tyr_Pase_AS"/>
</dbReference>
<reference evidence="2" key="1">
    <citation type="submission" date="2023-07" db="EMBL/GenBank/DDBJ databases">
        <title>30 novel species of actinomycetes from the DSMZ collection.</title>
        <authorList>
            <person name="Nouioui I."/>
        </authorList>
    </citation>
    <scope>NUCLEOTIDE SEQUENCE [LARGE SCALE GENOMIC DNA]</scope>
    <source>
        <strain evidence="2">DSM 44743</strain>
    </source>
</reference>
<sequence length="175" mass="18595">MFPVASATVAPPAGTIRLEVPLDDVEDIGFWQDVNDRGLNGTPLYYRPFLERKAERCAAVITALARAEPGGVLFHCGAGRDRTGLVSLLLLVLAGVRADAIADDHALSTAELVPLFAAMGRRDQGPMIESLMAERGTTLRGSVLDVLDGLDVRAHLLEAGVAERDLAGVRARLLG</sequence>
<comment type="caution">
    <text evidence="1">The sequence shown here is derived from an EMBL/GenBank/DDBJ whole genome shotgun (WGS) entry which is preliminary data.</text>
</comment>
<dbReference type="InterPro" id="IPR026893">
    <property type="entry name" value="Tyr/Ser_Pase_IphP-type"/>
</dbReference>
<keyword evidence="2" id="KW-1185">Reference proteome</keyword>
<dbReference type="InterPro" id="IPR029021">
    <property type="entry name" value="Prot-tyrosine_phosphatase-like"/>
</dbReference>
<dbReference type="EMBL" id="JAVREP010000004">
    <property type="protein sequence ID" value="MDT0328479.1"/>
    <property type="molecule type" value="Genomic_DNA"/>
</dbReference>
<proteinExistence type="predicted"/>
<dbReference type="Gene3D" id="3.90.190.10">
    <property type="entry name" value="Protein tyrosine phosphatase superfamily"/>
    <property type="match status" value="1"/>
</dbReference>
<dbReference type="Pfam" id="PF13350">
    <property type="entry name" value="Y_phosphatase3"/>
    <property type="match status" value="1"/>
</dbReference>
<dbReference type="PROSITE" id="PS00383">
    <property type="entry name" value="TYR_PHOSPHATASE_1"/>
    <property type="match status" value="1"/>
</dbReference>
<name>A0ABU2M7A1_9ACTN</name>
<dbReference type="SUPFAM" id="SSF52799">
    <property type="entry name" value="(Phosphotyrosine protein) phosphatases II"/>
    <property type="match status" value="1"/>
</dbReference>
<protein>
    <submittedName>
        <fullName evidence="1">Tyrosine-protein phosphatase</fullName>
    </submittedName>
</protein>
<evidence type="ECO:0000313" key="1">
    <source>
        <dbReference type="EMBL" id="MDT0328479.1"/>
    </source>
</evidence>
<accession>A0ABU2M7A1</accession>